<keyword evidence="1" id="KW-1133">Transmembrane helix</keyword>
<dbReference type="AlphaFoldDB" id="Q0JEL6"/>
<feature type="transmembrane region" description="Helical" evidence="1">
    <location>
        <begin position="7"/>
        <end position="31"/>
    </location>
</feature>
<reference evidence="2 3" key="1">
    <citation type="journal article" date="2005" name="Nature">
        <title>The map-based sequence of the rice genome.</title>
        <authorList>
            <consortium name="International rice genome sequencing project (IRGSP)"/>
            <person name="Matsumoto T."/>
            <person name="Wu J."/>
            <person name="Kanamori H."/>
            <person name="Katayose Y."/>
            <person name="Fujisawa M."/>
            <person name="Namiki N."/>
            <person name="Mizuno H."/>
            <person name="Yamamoto K."/>
            <person name="Antonio B.A."/>
            <person name="Baba T."/>
            <person name="Sakata K."/>
            <person name="Nagamura Y."/>
            <person name="Aoki H."/>
            <person name="Arikawa K."/>
            <person name="Arita K."/>
            <person name="Bito T."/>
            <person name="Chiden Y."/>
            <person name="Fujitsuka N."/>
            <person name="Fukunaka R."/>
            <person name="Hamada M."/>
            <person name="Harada C."/>
            <person name="Hayashi A."/>
            <person name="Hijishita S."/>
            <person name="Honda M."/>
            <person name="Hosokawa S."/>
            <person name="Ichikawa Y."/>
            <person name="Idonuma A."/>
            <person name="Iijima M."/>
            <person name="Ikeda M."/>
            <person name="Ikeno M."/>
            <person name="Ito K."/>
            <person name="Ito S."/>
            <person name="Ito T."/>
            <person name="Ito Y."/>
            <person name="Ito Y."/>
            <person name="Iwabuchi A."/>
            <person name="Kamiya K."/>
            <person name="Karasawa W."/>
            <person name="Kurita K."/>
            <person name="Katagiri S."/>
            <person name="Kikuta A."/>
            <person name="Kobayashi H."/>
            <person name="Kobayashi N."/>
            <person name="Machita K."/>
            <person name="Maehara T."/>
            <person name="Masukawa M."/>
            <person name="Mizubayashi T."/>
            <person name="Mukai Y."/>
            <person name="Nagasaki H."/>
            <person name="Nagata Y."/>
            <person name="Naito S."/>
            <person name="Nakashima M."/>
            <person name="Nakama Y."/>
            <person name="Nakamichi Y."/>
            <person name="Nakamura M."/>
            <person name="Meguro A."/>
            <person name="Negishi M."/>
            <person name="Ohta I."/>
            <person name="Ohta T."/>
            <person name="Okamoto M."/>
            <person name="Ono N."/>
            <person name="Saji S."/>
            <person name="Sakaguchi M."/>
            <person name="Sakai K."/>
            <person name="Shibata M."/>
            <person name="Shimokawa T."/>
            <person name="Song J."/>
            <person name="Takazaki Y."/>
            <person name="Terasawa K."/>
            <person name="Tsugane M."/>
            <person name="Tsuji K."/>
            <person name="Ueda S."/>
            <person name="Waki K."/>
            <person name="Yamagata H."/>
            <person name="Yamamoto M."/>
            <person name="Yamamoto S."/>
            <person name="Yamane H."/>
            <person name="Yoshiki S."/>
            <person name="Yoshihara R."/>
            <person name="Yukawa K."/>
            <person name="Zhong H."/>
            <person name="Yano M."/>
            <person name="Yuan Q."/>
            <person name="Ouyang S."/>
            <person name="Liu J."/>
            <person name="Jones K.M."/>
            <person name="Gansberger K."/>
            <person name="Moffat K."/>
            <person name="Hill J."/>
            <person name="Bera J."/>
            <person name="Fadrosh D."/>
            <person name="Jin S."/>
            <person name="Johri S."/>
            <person name="Kim M."/>
            <person name="Overton L."/>
            <person name="Reardon M."/>
            <person name="Tsitrin T."/>
            <person name="Vuong H."/>
            <person name="Weaver B."/>
            <person name="Ciecko A."/>
            <person name="Tallon L."/>
            <person name="Jackson J."/>
            <person name="Pai G."/>
            <person name="Aken S.V."/>
            <person name="Utterback T."/>
            <person name="Reidmuller S."/>
            <person name="Feldblyum T."/>
            <person name="Hsiao J."/>
            <person name="Zismann V."/>
            <person name="Iobst S."/>
            <person name="de Vazeille A.R."/>
            <person name="Buell C.R."/>
            <person name="Ying K."/>
            <person name="Li Y."/>
            <person name="Lu T."/>
            <person name="Huang Y."/>
            <person name="Zhao Q."/>
            <person name="Feng Q."/>
            <person name="Zhang L."/>
            <person name="Zhu J."/>
            <person name="Weng Q."/>
            <person name="Mu J."/>
            <person name="Lu Y."/>
            <person name="Fan D."/>
            <person name="Liu Y."/>
            <person name="Guan J."/>
            <person name="Zhang Y."/>
            <person name="Yu S."/>
            <person name="Liu X."/>
            <person name="Zhang Y."/>
            <person name="Hong G."/>
            <person name="Han B."/>
            <person name="Choisne N."/>
            <person name="Demange N."/>
            <person name="Orjeda G."/>
            <person name="Samain S."/>
            <person name="Cattolico L."/>
            <person name="Pelletier E."/>
            <person name="Couloux A."/>
            <person name="Segurens B."/>
            <person name="Wincker P."/>
            <person name="D'Hont A."/>
            <person name="Scarpelli C."/>
            <person name="Weissenbach J."/>
            <person name="Salanoubat M."/>
            <person name="Quetier F."/>
            <person name="Yu Y."/>
            <person name="Kim H.R."/>
            <person name="Rambo T."/>
            <person name="Currie J."/>
            <person name="Collura K."/>
            <person name="Luo M."/>
            <person name="Yang T."/>
            <person name="Ammiraju J.S.S."/>
            <person name="Engler F."/>
            <person name="Soderlund C."/>
            <person name="Wing R.A."/>
            <person name="Palmer L.E."/>
            <person name="de la Bastide M."/>
            <person name="Spiegel L."/>
            <person name="Nascimento L."/>
            <person name="Zutavern T."/>
            <person name="O'Shaughnessy A."/>
            <person name="Dike S."/>
            <person name="Dedhia N."/>
            <person name="Preston R."/>
            <person name="Balija V."/>
            <person name="McCombie W.R."/>
            <person name="Chow T."/>
            <person name="Chen H."/>
            <person name="Chung M."/>
            <person name="Chen C."/>
            <person name="Shaw J."/>
            <person name="Wu H."/>
            <person name="Hsiao K."/>
            <person name="Chao Y."/>
            <person name="Chu M."/>
            <person name="Cheng C."/>
            <person name="Hour A."/>
            <person name="Lee P."/>
            <person name="Lin S."/>
            <person name="Lin Y."/>
            <person name="Liou J."/>
            <person name="Liu S."/>
            <person name="Hsing Y."/>
            <person name="Raghuvanshi S."/>
            <person name="Mohanty A."/>
            <person name="Bharti A.K."/>
            <person name="Gaur A."/>
            <person name="Gupta V."/>
            <person name="Kumar D."/>
            <person name="Ravi V."/>
            <person name="Vij S."/>
            <person name="Kapur A."/>
            <person name="Khurana P."/>
            <person name="Khurana P."/>
            <person name="Khurana J.P."/>
            <person name="Tyagi A.K."/>
            <person name="Gaikwad K."/>
            <person name="Singh A."/>
            <person name="Dalal V."/>
            <person name="Srivastava S."/>
            <person name="Dixit A."/>
            <person name="Pal A.K."/>
            <person name="Ghazi I.A."/>
            <person name="Yadav M."/>
            <person name="Pandit A."/>
            <person name="Bhargava A."/>
            <person name="Sureshbabu K."/>
            <person name="Batra K."/>
            <person name="Sharma T.R."/>
            <person name="Mohapatra T."/>
            <person name="Singh N.K."/>
            <person name="Messing J."/>
            <person name="Nelson A.B."/>
            <person name="Fuks G."/>
            <person name="Kavchok S."/>
            <person name="Keizer G."/>
            <person name="Linton E."/>
            <person name="Llaca V."/>
            <person name="Song R."/>
            <person name="Tanyolac B."/>
            <person name="Young S."/>
            <person name="Ho-Il K."/>
            <person name="Hahn J.H."/>
            <person name="Sangsakoo G."/>
            <person name="Vanavichit A."/>
            <person name="de Mattos Luiz.A.T."/>
            <person name="Zimmer P.D."/>
            <person name="Malone G."/>
            <person name="Dellagostin O."/>
            <person name="de Oliveira A.C."/>
            <person name="Bevan M."/>
            <person name="Bancroft I."/>
            <person name="Minx P."/>
            <person name="Cordum H."/>
            <person name="Wilson R."/>
            <person name="Cheng Z."/>
            <person name="Jin W."/>
            <person name="Jiang J."/>
            <person name="Leong S.A."/>
            <person name="Iwama H."/>
            <person name="Gojobori T."/>
            <person name="Itoh T."/>
            <person name="Niimura Y."/>
            <person name="Fujii Y."/>
            <person name="Habara T."/>
            <person name="Sakai H."/>
            <person name="Sato Y."/>
            <person name="Wilson G."/>
            <person name="Kumar K."/>
            <person name="McCouch S."/>
            <person name="Juretic N."/>
            <person name="Hoen D."/>
            <person name="Wright S."/>
            <person name="Bruskiewich R."/>
            <person name="Bureau T."/>
            <person name="Miyao A."/>
            <person name="Hirochika H."/>
            <person name="Nishikawa T."/>
            <person name="Kadowaki K."/>
            <person name="Sugiura M."/>
            <person name="Burr B."/>
            <person name="Sasaki T."/>
        </authorList>
    </citation>
    <scope>NUCLEOTIDE SEQUENCE [LARGE SCALE GENOMIC DNA]</scope>
    <source>
        <strain evidence="3">cv. Nipponbare</strain>
    </source>
</reference>
<dbReference type="KEGG" id="dosa:Os04g0247500"/>
<reference evidence="3" key="2">
    <citation type="journal article" date="2008" name="Nucleic Acids Res.">
        <title>The rice annotation project database (RAP-DB): 2008 update.</title>
        <authorList>
            <consortium name="The rice annotation project (RAP)"/>
        </authorList>
    </citation>
    <scope>GENOME REANNOTATION</scope>
    <source>
        <strain evidence="3">cv. Nipponbare</strain>
    </source>
</reference>
<sequence length="90" mass="11036">MNRLRICGLFIGLIFFFLFFIYSFLVIEFVMNWLPDEVNLRRIGWESMRVLLDFNFDFVVYFRLFPLQFRLFFSLVLLFPILNIEVPHLS</sequence>
<dbReference type="EMBL" id="AP008210">
    <property type="protein sequence ID" value="BAF14221.1"/>
    <property type="molecule type" value="Genomic_DNA"/>
</dbReference>
<proteinExistence type="predicted"/>
<evidence type="ECO:0000256" key="1">
    <source>
        <dbReference type="SAM" id="Phobius"/>
    </source>
</evidence>
<accession>Q0JEL6</accession>
<protein>
    <submittedName>
        <fullName evidence="2">Os04g0247500 protein</fullName>
    </submittedName>
</protein>
<dbReference type="Proteomes" id="UP000000763">
    <property type="component" value="Chromosome 4"/>
</dbReference>
<gene>
    <name evidence="2" type="ordered locus">Os04g0247500</name>
</gene>
<evidence type="ECO:0000313" key="2">
    <source>
        <dbReference type="EMBL" id="BAF14221.1"/>
    </source>
</evidence>
<keyword evidence="1" id="KW-0812">Transmembrane</keyword>
<keyword evidence="1" id="KW-0472">Membrane</keyword>
<evidence type="ECO:0000313" key="3">
    <source>
        <dbReference type="Proteomes" id="UP000000763"/>
    </source>
</evidence>
<organism evidence="2 3">
    <name type="scientific">Oryza sativa subsp. japonica</name>
    <name type="common">Rice</name>
    <dbReference type="NCBI Taxonomy" id="39947"/>
    <lineage>
        <taxon>Eukaryota</taxon>
        <taxon>Viridiplantae</taxon>
        <taxon>Streptophyta</taxon>
        <taxon>Embryophyta</taxon>
        <taxon>Tracheophyta</taxon>
        <taxon>Spermatophyta</taxon>
        <taxon>Magnoliopsida</taxon>
        <taxon>Liliopsida</taxon>
        <taxon>Poales</taxon>
        <taxon>Poaceae</taxon>
        <taxon>BOP clade</taxon>
        <taxon>Oryzoideae</taxon>
        <taxon>Oryzeae</taxon>
        <taxon>Oryzinae</taxon>
        <taxon>Oryza</taxon>
        <taxon>Oryza sativa</taxon>
    </lineage>
</organism>
<feature type="transmembrane region" description="Helical" evidence="1">
    <location>
        <begin position="58"/>
        <end position="82"/>
    </location>
</feature>
<name>Q0JEL6_ORYSJ</name>